<proteinExistence type="predicted"/>
<evidence type="ECO:0000313" key="3">
    <source>
        <dbReference type="EMBL" id="CAB4212919.1"/>
    </source>
</evidence>
<organism evidence="3">
    <name type="scientific">uncultured Caudovirales phage</name>
    <dbReference type="NCBI Taxonomy" id="2100421"/>
    <lineage>
        <taxon>Viruses</taxon>
        <taxon>Duplodnaviria</taxon>
        <taxon>Heunggongvirae</taxon>
        <taxon>Uroviricota</taxon>
        <taxon>Caudoviricetes</taxon>
        <taxon>Peduoviridae</taxon>
        <taxon>Maltschvirus</taxon>
        <taxon>Maltschvirus maltsch</taxon>
    </lineage>
</organism>
<dbReference type="EMBL" id="LR798388">
    <property type="protein sequence ID" value="CAB5228335.1"/>
    <property type="molecule type" value="Genomic_DNA"/>
</dbReference>
<evidence type="ECO:0000313" key="4">
    <source>
        <dbReference type="EMBL" id="CAB5228335.1"/>
    </source>
</evidence>
<dbReference type="EMBL" id="LR797384">
    <property type="protein sequence ID" value="CAB4212919.1"/>
    <property type="molecule type" value="Genomic_DNA"/>
</dbReference>
<gene>
    <name evidence="2" type="ORF">UFOVP1086_42</name>
    <name evidence="3" type="ORF">UFOVP1440_42</name>
    <name evidence="4" type="ORF">UFOVP1533_42</name>
</gene>
<feature type="region of interest" description="Disordered" evidence="1">
    <location>
        <begin position="1"/>
        <end position="21"/>
    </location>
</feature>
<name>A0A6J5SFT9_9CAUD</name>
<accession>A0A6J5SFT9</accession>
<sequence>MENQTNKPTSEPTTGTHNNTAGYFLRAVNESNPPLPAGRYLEVFQTDERGKPDGDPVLSCFVADCETDEEAVGHLLSEFLHPFGAAWDSAEQYGKELDAVKWLAAFYNVTEKQSKS</sequence>
<evidence type="ECO:0000313" key="2">
    <source>
        <dbReference type="EMBL" id="CAB4183163.1"/>
    </source>
</evidence>
<reference evidence="3" key="1">
    <citation type="submission" date="2020-05" db="EMBL/GenBank/DDBJ databases">
        <authorList>
            <person name="Chiriac C."/>
            <person name="Salcher M."/>
            <person name="Ghai R."/>
            <person name="Kavagutti S V."/>
        </authorList>
    </citation>
    <scope>NUCLEOTIDE SEQUENCE</scope>
</reference>
<protein>
    <submittedName>
        <fullName evidence="3">Uncharacterized protein</fullName>
    </submittedName>
</protein>
<evidence type="ECO:0000256" key="1">
    <source>
        <dbReference type="SAM" id="MobiDB-lite"/>
    </source>
</evidence>
<dbReference type="EMBL" id="LR797027">
    <property type="protein sequence ID" value="CAB4183163.1"/>
    <property type="molecule type" value="Genomic_DNA"/>
</dbReference>